<proteinExistence type="predicted"/>
<organism evidence="2 3">
    <name type="scientific">Candidatus Chryseopegocella kryptomonas</name>
    <dbReference type="NCBI Taxonomy" id="1633643"/>
    <lineage>
        <taxon>Bacteria</taxon>
        <taxon>Pseudomonadati</taxon>
        <taxon>Candidatus Kryptoniota</taxon>
        <taxon>Candidatus Chryseopegocella</taxon>
    </lineage>
</organism>
<dbReference type="EMBL" id="CZVW01000034">
    <property type="protein sequence ID" value="CUT05154.1"/>
    <property type="molecule type" value="Genomic_DNA"/>
</dbReference>
<sequence length="138" mass="15588">MTRRKTRKIPLTKEEAIAEAKRFLKNAKEILSRADVKYGKIYEDTKIVREAAGIAYLAALKAIDGYLLGKGTEPEKLPISINEYFKAVSKIPRNGKLLANLRVVYENLHIFAYYRGGVSVDMIKAGIKSVEEIIKMLE</sequence>
<feature type="domain" description="DUF5618" evidence="1">
    <location>
        <begin position="16"/>
        <end position="138"/>
    </location>
</feature>
<dbReference type="OrthoDB" id="957519at2"/>
<dbReference type="Gene3D" id="1.20.120.330">
    <property type="entry name" value="Nucleotidyltransferases domain 2"/>
    <property type="match status" value="1"/>
</dbReference>
<evidence type="ECO:0000259" key="1">
    <source>
        <dbReference type="Pfam" id="PF18498"/>
    </source>
</evidence>
<evidence type="ECO:0000313" key="3">
    <source>
        <dbReference type="Proteomes" id="UP000199197"/>
    </source>
</evidence>
<reference evidence="3" key="1">
    <citation type="submission" date="2015-11" db="EMBL/GenBank/DDBJ databases">
        <authorList>
            <person name="Varghese N."/>
        </authorList>
    </citation>
    <scope>NUCLEOTIDE SEQUENCE [LARGE SCALE GENOMIC DNA]</scope>
    <source>
        <strain evidence="3">JGI-23</strain>
    </source>
</reference>
<accession>A0A0P1P080</accession>
<dbReference type="RefSeq" id="WP_092351110.1">
    <property type="nucleotide sequence ID" value="NZ_CZVW01000034.1"/>
</dbReference>
<protein>
    <recommendedName>
        <fullName evidence="1">DUF5618 domain-containing protein</fullName>
    </recommendedName>
</protein>
<gene>
    <name evidence="2" type="ORF">JGI23_01895</name>
</gene>
<name>A0A0P1P080_9BACT</name>
<dbReference type="Pfam" id="PF18498">
    <property type="entry name" value="DUF5618"/>
    <property type="match status" value="1"/>
</dbReference>
<evidence type="ECO:0000313" key="2">
    <source>
        <dbReference type="EMBL" id="CUT05154.1"/>
    </source>
</evidence>
<dbReference type="Proteomes" id="UP000199197">
    <property type="component" value="Unassembled WGS sequence"/>
</dbReference>
<keyword evidence="3" id="KW-1185">Reference proteome</keyword>
<dbReference type="InterPro" id="IPR040988">
    <property type="entry name" value="DUF5618"/>
</dbReference>
<dbReference type="AlphaFoldDB" id="A0A0P1P080"/>